<sequence>MQTVEQKFVKQWRQLKILPSQKVLVAVSTGVDSMVLLWLVQHLPPKLRPQIYVAYIDHQLRVQSQAETQFIQAYCEKSHLPLFVKVWQDHPKTGIENAARNVRYAFFNEIMQKEKILYLLTAHHGDDQAETFLMKLVRGGDIAQLVGIKTARSFAKNTKLVRPLLAFSKQQLADFAKEKDLFFFEDETNQSSAYFRNRIRHKIVPKLKQENPHFLSHVTEYSDQLAVLLQGCEEVAQEKLARLLTAKGYSIFKLQELSLAWQELTLRQLFVENSLVLEQKQLKQVMQLLQNNAKPQGSITLNQELILKKEYDVFRLETKPKEKTTSTKKIKLQVGQWHSLGNKTKIGIFVPAEFRLNMHDEVLLVSKDSLPLYLRKRHPGDRLLTSVGHQKVKKILIDQKIPTAKRDELWCLATENDEIFWVIGVKKTDLSPRAVNAKIQYIVVLRREVNKDEQ</sequence>
<dbReference type="GO" id="GO:0032267">
    <property type="term" value="F:tRNA(Ile)-lysidine synthase activity"/>
    <property type="evidence" value="ECO:0007669"/>
    <property type="project" value="UniProtKB-EC"/>
</dbReference>
<evidence type="ECO:0000256" key="5">
    <source>
        <dbReference type="ARBA" id="ARBA00022741"/>
    </source>
</evidence>
<comment type="caution">
    <text evidence="8">Lacks conserved residue(s) required for the propagation of feature annotation.</text>
</comment>
<dbReference type="EMBL" id="AZFT01000009">
    <property type="protein sequence ID" value="KRL87086.1"/>
    <property type="molecule type" value="Genomic_DNA"/>
</dbReference>
<gene>
    <name evidence="8" type="primary">tilS</name>
    <name evidence="10" type="ORF">FC32_GL000379</name>
</gene>
<feature type="domain" description="Lysidine-tRNA(Ile) synthetase C-terminal" evidence="9">
    <location>
        <begin position="372"/>
        <end position="444"/>
    </location>
</feature>
<keyword evidence="6" id="KW-0067">ATP-binding</keyword>
<dbReference type="NCBIfam" id="TIGR02433">
    <property type="entry name" value="lysidine_TilS_C"/>
    <property type="match status" value="1"/>
</dbReference>
<dbReference type="EC" id="6.3.4.19" evidence="8"/>
<dbReference type="Pfam" id="PF01171">
    <property type="entry name" value="ATP_bind_3"/>
    <property type="match status" value="1"/>
</dbReference>
<dbReference type="SUPFAM" id="SSF56037">
    <property type="entry name" value="PheT/TilS domain"/>
    <property type="match status" value="1"/>
</dbReference>
<dbReference type="STRING" id="1423724.FC32_GL000379"/>
<dbReference type="SUPFAM" id="SSF52402">
    <property type="entry name" value="Adenine nucleotide alpha hydrolases-like"/>
    <property type="match status" value="1"/>
</dbReference>
<dbReference type="GO" id="GO:0005524">
    <property type="term" value="F:ATP binding"/>
    <property type="evidence" value="ECO:0007669"/>
    <property type="project" value="UniProtKB-KW"/>
</dbReference>
<dbReference type="NCBIfam" id="TIGR02432">
    <property type="entry name" value="lysidine_TilS_N"/>
    <property type="match status" value="1"/>
</dbReference>
<comment type="subcellular location">
    <subcellularLocation>
        <location evidence="1 8">Cytoplasm</location>
    </subcellularLocation>
</comment>
<dbReference type="PATRIC" id="fig|1423724.4.peg.398"/>
<dbReference type="GO" id="GO:0006400">
    <property type="term" value="P:tRNA modification"/>
    <property type="evidence" value="ECO:0007669"/>
    <property type="project" value="UniProtKB-UniRule"/>
</dbReference>
<reference evidence="10 11" key="1">
    <citation type="journal article" date="2015" name="Genome Announc.">
        <title>Expanding the biotechnology potential of lactobacilli through comparative genomics of 213 strains and associated genera.</title>
        <authorList>
            <person name="Sun Z."/>
            <person name="Harris H.M."/>
            <person name="McCann A."/>
            <person name="Guo C."/>
            <person name="Argimon S."/>
            <person name="Zhang W."/>
            <person name="Yang X."/>
            <person name="Jeffery I.B."/>
            <person name="Cooney J.C."/>
            <person name="Kagawa T.F."/>
            <person name="Liu W."/>
            <person name="Song Y."/>
            <person name="Salvetti E."/>
            <person name="Wrobel A."/>
            <person name="Rasinkangas P."/>
            <person name="Parkhill J."/>
            <person name="Rea M.C."/>
            <person name="O'Sullivan O."/>
            <person name="Ritari J."/>
            <person name="Douillard F.P."/>
            <person name="Paul Ross R."/>
            <person name="Yang R."/>
            <person name="Briner A.E."/>
            <person name="Felis G.E."/>
            <person name="de Vos W.M."/>
            <person name="Barrangou R."/>
            <person name="Klaenhammer T.R."/>
            <person name="Caufield P.W."/>
            <person name="Cui Y."/>
            <person name="Zhang H."/>
            <person name="O'Toole P.W."/>
        </authorList>
    </citation>
    <scope>NUCLEOTIDE SEQUENCE [LARGE SCALE GENOMIC DNA]</scope>
    <source>
        <strain evidence="10 11">DSM 16634</strain>
    </source>
</reference>
<evidence type="ECO:0000256" key="1">
    <source>
        <dbReference type="ARBA" id="ARBA00004496"/>
    </source>
</evidence>
<proteinExistence type="inferred from homology"/>
<evidence type="ECO:0000256" key="4">
    <source>
        <dbReference type="ARBA" id="ARBA00022694"/>
    </source>
</evidence>
<organism evidence="10 11">
    <name type="scientific">Ligilactobacillus apodemi DSM 16634 = JCM 16172</name>
    <dbReference type="NCBI Taxonomy" id="1423724"/>
    <lineage>
        <taxon>Bacteria</taxon>
        <taxon>Bacillati</taxon>
        <taxon>Bacillota</taxon>
        <taxon>Bacilli</taxon>
        <taxon>Lactobacillales</taxon>
        <taxon>Lactobacillaceae</taxon>
        <taxon>Ligilactobacillus</taxon>
    </lineage>
</organism>
<keyword evidence="11" id="KW-1185">Reference proteome</keyword>
<dbReference type="CDD" id="cd01992">
    <property type="entry name" value="TilS_N"/>
    <property type="match status" value="1"/>
</dbReference>
<comment type="caution">
    <text evidence="10">The sequence shown here is derived from an EMBL/GenBank/DDBJ whole genome shotgun (WGS) entry which is preliminary data.</text>
</comment>
<dbReference type="Gene3D" id="3.40.50.620">
    <property type="entry name" value="HUPs"/>
    <property type="match status" value="1"/>
</dbReference>
<dbReference type="HAMAP" id="MF_01161">
    <property type="entry name" value="tRNA_Ile_lys_synt"/>
    <property type="match status" value="1"/>
</dbReference>
<dbReference type="AlphaFoldDB" id="A0A0R1U2B0"/>
<keyword evidence="3 8" id="KW-0436">Ligase</keyword>
<evidence type="ECO:0000256" key="8">
    <source>
        <dbReference type="HAMAP-Rule" id="MF_01161"/>
    </source>
</evidence>
<dbReference type="RefSeq" id="WP_056957216.1">
    <property type="nucleotide sequence ID" value="NZ_AZFT01000009.1"/>
</dbReference>
<dbReference type="InterPro" id="IPR012094">
    <property type="entry name" value="tRNA_Ile_lys_synt"/>
</dbReference>
<dbReference type="InterPro" id="IPR012796">
    <property type="entry name" value="Lysidine-tRNA-synth_C"/>
</dbReference>
<comment type="similarity">
    <text evidence="8">Belongs to the tRNA(Ile)-lysidine synthase family.</text>
</comment>
<evidence type="ECO:0000313" key="10">
    <source>
        <dbReference type="EMBL" id="KRL87086.1"/>
    </source>
</evidence>
<dbReference type="InterPro" id="IPR014729">
    <property type="entry name" value="Rossmann-like_a/b/a_fold"/>
</dbReference>
<dbReference type="Pfam" id="PF09179">
    <property type="entry name" value="TilS"/>
    <property type="match status" value="1"/>
</dbReference>
<dbReference type="GO" id="GO:0005737">
    <property type="term" value="C:cytoplasm"/>
    <property type="evidence" value="ECO:0007669"/>
    <property type="project" value="UniProtKB-SubCell"/>
</dbReference>
<accession>A0A0R1U2B0</accession>
<dbReference type="InterPro" id="IPR011063">
    <property type="entry name" value="TilS/TtcA_N"/>
</dbReference>
<evidence type="ECO:0000256" key="6">
    <source>
        <dbReference type="ARBA" id="ARBA00022840"/>
    </source>
</evidence>
<keyword evidence="2 8" id="KW-0963">Cytoplasm</keyword>
<dbReference type="SMART" id="SM00977">
    <property type="entry name" value="TilS_C"/>
    <property type="match status" value="1"/>
</dbReference>
<evidence type="ECO:0000256" key="3">
    <source>
        <dbReference type="ARBA" id="ARBA00022598"/>
    </source>
</evidence>
<dbReference type="Pfam" id="PF11734">
    <property type="entry name" value="TilS_C"/>
    <property type="match status" value="1"/>
</dbReference>
<dbReference type="InterPro" id="IPR012795">
    <property type="entry name" value="tRNA_Ile_lys_synt_N"/>
</dbReference>
<keyword evidence="5" id="KW-0547">Nucleotide-binding</keyword>
<name>A0A0R1U2B0_9LACO</name>
<comment type="function">
    <text evidence="8">Ligates lysine onto the cytidine present at position 34 of the AUA codon-specific tRNA(Ile) that contains the anticodon CAU, in an ATP-dependent manner. Cytidine is converted to lysidine, thus changing the amino acid specificity of the tRNA from methionine to isoleucine.</text>
</comment>
<protein>
    <recommendedName>
        <fullName evidence="8">tRNA(Ile)-lysidine synthase</fullName>
        <ecNumber evidence="8">6.3.4.19</ecNumber>
    </recommendedName>
    <alternativeName>
        <fullName evidence="8">tRNA(Ile)-2-lysyl-cytidine synthase</fullName>
    </alternativeName>
    <alternativeName>
        <fullName evidence="8">tRNA(Ile)-lysidine synthetase</fullName>
    </alternativeName>
</protein>
<evidence type="ECO:0000256" key="7">
    <source>
        <dbReference type="ARBA" id="ARBA00048539"/>
    </source>
</evidence>
<dbReference type="PANTHER" id="PTHR43033">
    <property type="entry name" value="TRNA(ILE)-LYSIDINE SYNTHASE-RELATED"/>
    <property type="match status" value="1"/>
</dbReference>
<dbReference type="eggNOG" id="COG0037">
    <property type="taxonomic scope" value="Bacteria"/>
</dbReference>
<dbReference type="InterPro" id="IPR015262">
    <property type="entry name" value="tRNA_Ile_lys_synt_subst-bd"/>
</dbReference>
<dbReference type="Proteomes" id="UP000051324">
    <property type="component" value="Unassembled WGS sequence"/>
</dbReference>
<evidence type="ECO:0000259" key="9">
    <source>
        <dbReference type="SMART" id="SM00977"/>
    </source>
</evidence>
<comment type="catalytic activity">
    <reaction evidence="7 8">
        <text>cytidine(34) in tRNA(Ile2) + L-lysine + ATP = lysidine(34) in tRNA(Ile2) + AMP + diphosphate + H(+)</text>
        <dbReference type="Rhea" id="RHEA:43744"/>
        <dbReference type="Rhea" id="RHEA-COMP:10625"/>
        <dbReference type="Rhea" id="RHEA-COMP:10670"/>
        <dbReference type="ChEBI" id="CHEBI:15378"/>
        <dbReference type="ChEBI" id="CHEBI:30616"/>
        <dbReference type="ChEBI" id="CHEBI:32551"/>
        <dbReference type="ChEBI" id="CHEBI:33019"/>
        <dbReference type="ChEBI" id="CHEBI:82748"/>
        <dbReference type="ChEBI" id="CHEBI:83665"/>
        <dbReference type="ChEBI" id="CHEBI:456215"/>
        <dbReference type="EC" id="6.3.4.19"/>
    </reaction>
</comment>
<evidence type="ECO:0000256" key="2">
    <source>
        <dbReference type="ARBA" id="ARBA00022490"/>
    </source>
</evidence>
<dbReference type="PANTHER" id="PTHR43033:SF1">
    <property type="entry name" value="TRNA(ILE)-LYSIDINE SYNTHASE-RELATED"/>
    <property type="match status" value="1"/>
</dbReference>
<evidence type="ECO:0000313" key="11">
    <source>
        <dbReference type="Proteomes" id="UP000051324"/>
    </source>
</evidence>
<keyword evidence="4 8" id="KW-0819">tRNA processing</keyword>